<dbReference type="PANTHER" id="PTHR11748">
    <property type="entry name" value="D-LACTATE DEHYDROGENASE"/>
    <property type="match status" value="1"/>
</dbReference>
<dbReference type="InterPro" id="IPR004113">
    <property type="entry name" value="FAD-bd_oxidored_4_C"/>
</dbReference>
<dbReference type="GO" id="GO:0004458">
    <property type="term" value="F:D-lactate dehydrogenase (cytochrome) activity"/>
    <property type="evidence" value="ECO:0007669"/>
    <property type="project" value="TreeGrafter"/>
</dbReference>
<dbReference type="InterPro" id="IPR016166">
    <property type="entry name" value="FAD-bd_PCMH"/>
</dbReference>
<dbReference type="InterPro" id="IPR016169">
    <property type="entry name" value="FAD-bd_PCMH_sub2"/>
</dbReference>
<keyword evidence="2" id="KW-0285">Flavoprotein</keyword>
<dbReference type="InterPro" id="IPR016164">
    <property type="entry name" value="FAD-linked_Oxase-like_C"/>
</dbReference>
<evidence type="ECO:0000313" key="11">
    <source>
        <dbReference type="Proteomes" id="UP000285517"/>
    </source>
</evidence>
<dbReference type="KEGG" id="aev:EI546_02475"/>
<dbReference type="SUPFAM" id="SSF55103">
    <property type="entry name" value="FAD-linked oxidases, C-terminal domain"/>
    <property type="match status" value="1"/>
</dbReference>
<evidence type="ECO:0000256" key="3">
    <source>
        <dbReference type="ARBA" id="ARBA00022723"/>
    </source>
</evidence>
<dbReference type="Pfam" id="PF01565">
    <property type="entry name" value="FAD_binding_4"/>
    <property type="match status" value="1"/>
</dbReference>
<gene>
    <name evidence="10" type="ORF">EI546_02475</name>
</gene>
<evidence type="ECO:0000256" key="5">
    <source>
        <dbReference type="ARBA" id="ARBA00023002"/>
    </source>
</evidence>
<keyword evidence="11" id="KW-1185">Reference proteome</keyword>
<dbReference type="InterPro" id="IPR017896">
    <property type="entry name" value="4Fe4S_Fe-S-bd"/>
</dbReference>
<dbReference type="GO" id="GO:0071949">
    <property type="term" value="F:FAD binding"/>
    <property type="evidence" value="ECO:0007669"/>
    <property type="project" value="InterPro"/>
</dbReference>
<dbReference type="InterPro" id="IPR009051">
    <property type="entry name" value="Helical_ferredxn"/>
</dbReference>
<reference evidence="10 11" key="1">
    <citation type="submission" date="2019-01" db="EMBL/GenBank/DDBJ databases">
        <title>Complete genome sequencing of Aequorivita sp. H23M31.</title>
        <authorList>
            <person name="Bae J.-W."/>
        </authorList>
    </citation>
    <scope>NUCLEOTIDE SEQUENCE [LARGE SCALE GENOMIC DNA]</scope>
    <source>
        <strain evidence="10 11">H23M31</strain>
    </source>
</reference>
<feature type="domain" description="4Fe-4S ferredoxin-type" evidence="8">
    <location>
        <begin position="615"/>
        <end position="645"/>
    </location>
</feature>
<dbReference type="AlphaFoldDB" id="A0A410G0A2"/>
<dbReference type="GO" id="GO:1903457">
    <property type="term" value="P:lactate catabolic process"/>
    <property type="evidence" value="ECO:0007669"/>
    <property type="project" value="TreeGrafter"/>
</dbReference>
<dbReference type="Gene3D" id="3.30.70.2740">
    <property type="match status" value="1"/>
</dbReference>
<keyword evidence="5" id="KW-0560">Oxidoreductase</keyword>
<dbReference type="GO" id="GO:0046872">
    <property type="term" value="F:metal ion binding"/>
    <property type="evidence" value="ECO:0007669"/>
    <property type="project" value="UniProtKB-KW"/>
</dbReference>
<feature type="domain" description="FAD-binding PCMH-type" evidence="9">
    <location>
        <begin position="33"/>
        <end position="272"/>
    </location>
</feature>
<dbReference type="OrthoDB" id="9767256at2"/>
<evidence type="ECO:0000256" key="1">
    <source>
        <dbReference type="ARBA" id="ARBA00001974"/>
    </source>
</evidence>
<dbReference type="PROSITE" id="PS51387">
    <property type="entry name" value="FAD_PCMH"/>
    <property type="match status" value="1"/>
</dbReference>
<accession>A0A410G0A2</accession>
<dbReference type="PROSITE" id="PS00198">
    <property type="entry name" value="4FE4S_FER_1"/>
    <property type="match status" value="1"/>
</dbReference>
<evidence type="ECO:0000313" key="10">
    <source>
        <dbReference type="EMBL" id="QAA80661.1"/>
    </source>
</evidence>
<evidence type="ECO:0000259" key="9">
    <source>
        <dbReference type="PROSITE" id="PS51387"/>
    </source>
</evidence>
<dbReference type="RefSeq" id="WP_128249058.1">
    <property type="nucleotide sequence ID" value="NZ_CP034951.1"/>
</dbReference>
<name>A0A410G0A2_9FLAO</name>
<dbReference type="Gene3D" id="3.30.465.10">
    <property type="match status" value="1"/>
</dbReference>
<keyword evidence="7" id="KW-0411">Iron-sulfur</keyword>
<dbReference type="Proteomes" id="UP000285517">
    <property type="component" value="Chromosome"/>
</dbReference>
<keyword evidence="6" id="KW-0408">Iron</keyword>
<proteinExistence type="predicted"/>
<keyword evidence="4" id="KW-0274">FAD</keyword>
<dbReference type="SUPFAM" id="SSF56176">
    <property type="entry name" value="FAD-binding/transporter-associated domain-like"/>
    <property type="match status" value="1"/>
</dbReference>
<organism evidence="10 11">
    <name type="scientific">Aequorivita ciconiae</name>
    <dbReference type="NCBI Taxonomy" id="2494375"/>
    <lineage>
        <taxon>Bacteria</taxon>
        <taxon>Pseudomonadati</taxon>
        <taxon>Bacteroidota</taxon>
        <taxon>Flavobacteriia</taxon>
        <taxon>Flavobacteriales</taxon>
        <taxon>Flavobacteriaceae</taxon>
        <taxon>Aequorivita</taxon>
    </lineage>
</organism>
<dbReference type="InterPro" id="IPR036318">
    <property type="entry name" value="FAD-bd_PCMH-like_sf"/>
</dbReference>
<dbReference type="Pfam" id="PF02913">
    <property type="entry name" value="FAD-oxidase_C"/>
    <property type="match status" value="1"/>
</dbReference>
<evidence type="ECO:0000256" key="2">
    <source>
        <dbReference type="ARBA" id="ARBA00022630"/>
    </source>
</evidence>
<dbReference type="EMBL" id="CP034951">
    <property type="protein sequence ID" value="QAA80661.1"/>
    <property type="molecule type" value="Genomic_DNA"/>
</dbReference>
<dbReference type="Gene3D" id="1.10.1060.10">
    <property type="entry name" value="Alpha-helical ferredoxin"/>
    <property type="match status" value="1"/>
</dbReference>
<dbReference type="GO" id="GO:0051536">
    <property type="term" value="F:iron-sulfur cluster binding"/>
    <property type="evidence" value="ECO:0007669"/>
    <property type="project" value="UniProtKB-KW"/>
</dbReference>
<sequence length="976" mass="109854">MEKKFQDFKKIFNGEFYIDSLHTSLYATDASVYRKIPIAVAYPKNERGLRQLISFAEANNTSLIPRAAGTSLAGQCVGNGIVVDISKHLVKILSVDVHEKTVTVQPGVVRDELNKVLKSFGLFFGPNTSTSNRCTLGGMVGNNSSGTTSIQYGVTRDKVLKLKTLLSNGEEVVFEKKSKEEFLQKTLLNSLEGEIYKTIYEELNSPEKQKEIKEEFPKPQIHRRNTGYAVDALLNTSLFENSDEEINLCKLLCGSEGTLAFTTEITLQLDDLPPKFTAMVATHYTSLDNCLNDVGVAMQHPLHTCEMMDNVILDCTRYNKTYQDYRFFVNGNPKAILLLELKNDSEEDLQEQTNALLESLKQSNLSYCNPVLKGKETEMALELRKAGLGLLGNIVGDRKAVACIEDTAVALEDLPSYIKEFEALMAKFKQQAVYYAHAGAGELHLRPILNLKLGSDVEYFRKITYEVALLCKKYKGSFSGEHGDGIVRAEFIPLMIGANNYELLRRIKTVFDPQNIFNPGKIVNAFKMDESFRYKTNRTEPEIETLMDFTDYQGILRLAENCNGSGDCRKNEDAGGAMCPSYQATKNEKDTTRARANMLREVLTNNDAINKFDSEELREVMDLCISCKACASECPSNVDISIAKAEFLYQYHKVHGATLSNKLFAKSTKLNKIASRFPKVSNWFFSNSFTSKMIKNISGVHQNRSLPKVSEKSFTNIFKSKKQDFVARYHNQNEIKGELWLFVDEFSNYLDSEIALDCYLLLMKLGYQVNVIDTLDSGRALFSKGFLDEAKVEVDKNILFLKDKISKKVPLVGIEPSTILSFRDEYLRLADDKTSAENISKHTFLIEEFLAKETEKGNITSEQFTSEEKIIKIHSHCHQKSQSNQKVTFDILNLPKNYKPTIIPSGCCGMAGSFGYEKDHYEVSMKIGELKLFPTVRKTPIDTVISTNGTSCRHQILDGTGRRALHPVTILKNALI</sequence>
<evidence type="ECO:0000256" key="7">
    <source>
        <dbReference type="ARBA" id="ARBA00023014"/>
    </source>
</evidence>
<dbReference type="SUPFAM" id="SSF46548">
    <property type="entry name" value="alpha-helical ferredoxin"/>
    <property type="match status" value="1"/>
</dbReference>
<evidence type="ECO:0000259" key="8">
    <source>
        <dbReference type="PROSITE" id="PS51379"/>
    </source>
</evidence>
<protein>
    <submittedName>
        <fullName evidence="10">FAD-binding oxidoreductase</fullName>
    </submittedName>
</protein>
<comment type="cofactor">
    <cofactor evidence="1">
        <name>FAD</name>
        <dbReference type="ChEBI" id="CHEBI:57692"/>
    </cofactor>
</comment>
<dbReference type="InterPro" id="IPR016171">
    <property type="entry name" value="Vanillyl_alc_oxidase_C-sub2"/>
</dbReference>
<dbReference type="PROSITE" id="PS51379">
    <property type="entry name" value="4FE4S_FER_2"/>
    <property type="match status" value="1"/>
</dbReference>
<keyword evidence="3" id="KW-0479">Metal-binding</keyword>
<dbReference type="PANTHER" id="PTHR11748:SF119">
    <property type="entry name" value="D-2-HYDROXYGLUTARATE DEHYDROGENASE"/>
    <property type="match status" value="1"/>
</dbReference>
<dbReference type="Pfam" id="PF13534">
    <property type="entry name" value="Fer4_17"/>
    <property type="match status" value="1"/>
</dbReference>
<dbReference type="InterPro" id="IPR017900">
    <property type="entry name" value="4Fe4S_Fe_S_CS"/>
</dbReference>
<evidence type="ECO:0000256" key="4">
    <source>
        <dbReference type="ARBA" id="ARBA00022827"/>
    </source>
</evidence>
<dbReference type="Gene3D" id="1.10.45.10">
    <property type="entry name" value="Vanillyl-alcohol Oxidase, Chain A, domain 4"/>
    <property type="match status" value="1"/>
</dbReference>
<dbReference type="GO" id="GO:0008720">
    <property type="term" value="F:D-lactate dehydrogenase (NAD+) activity"/>
    <property type="evidence" value="ECO:0007669"/>
    <property type="project" value="TreeGrafter"/>
</dbReference>
<dbReference type="InterPro" id="IPR006094">
    <property type="entry name" value="Oxid_FAD_bind_N"/>
</dbReference>
<evidence type="ECO:0000256" key="6">
    <source>
        <dbReference type="ARBA" id="ARBA00023004"/>
    </source>
</evidence>